<dbReference type="GO" id="GO:0009003">
    <property type="term" value="F:signal peptidase activity"/>
    <property type="evidence" value="ECO:0007669"/>
    <property type="project" value="UniProtKB-EC"/>
</dbReference>
<evidence type="ECO:0000313" key="11">
    <source>
        <dbReference type="Proteomes" id="UP001556653"/>
    </source>
</evidence>
<name>A0ABV3S6Q2_9GAMM</name>
<gene>
    <name evidence="10" type="primary">lepB</name>
    <name evidence="10" type="ORF">V6X64_02200</name>
</gene>
<dbReference type="PROSITE" id="PS00760">
    <property type="entry name" value="SPASE_I_2"/>
    <property type="match status" value="1"/>
</dbReference>
<reference evidence="10 11" key="1">
    <citation type="submission" date="2024-02" db="EMBL/GenBank/DDBJ databases">
        <title>New especies of Spiribacter isolated from saline water.</title>
        <authorList>
            <person name="Leon M.J."/>
            <person name="De La Haba R."/>
            <person name="Sanchez-Porro C."/>
            <person name="Ventosa A."/>
        </authorList>
    </citation>
    <scope>NUCLEOTIDE SEQUENCE [LARGE SCALE GENOMIC DNA]</scope>
    <source>
        <strain evidence="11">ag22IC4-227</strain>
    </source>
</reference>
<dbReference type="PRINTS" id="PR00727">
    <property type="entry name" value="LEADERPTASE"/>
</dbReference>
<dbReference type="Gene3D" id="2.10.109.10">
    <property type="entry name" value="Umud Fragment, subunit A"/>
    <property type="match status" value="1"/>
</dbReference>
<feature type="transmembrane region" description="Helical" evidence="7">
    <location>
        <begin position="45"/>
        <end position="63"/>
    </location>
</feature>
<dbReference type="Proteomes" id="UP001556653">
    <property type="component" value="Unassembled WGS sequence"/>
</dbReference>
<dbReference type="PANTHER" id="PTHR43390">
    <property type="entry name" value="SIGNAL PEPTIDASE I"/>
    <property type="match status" value="1"/>
</dbReference>
<evidence type="ECO:0000259" key="9">
    <source>
        <dbReference type="Pfam" id="PF10502"/>
    </source>
</evidence>
<evidence type="ECO:0000256" key="7">
    <source>
        <dbReference type="RuleBase" id="RU003993"/>
    </source>
</evidence>
<evidence type="ECO:0000256" key="2">
    <source>
        <dbReference type="ARBA" id="ARBA00009370"/>
    </source>
</evidence>
<evidence type="ECO:0000256" key="5">
    <source>
        <dbReference type="ARBA" id="ARBA00022670"/>
    </source>
</evidence>
<dbReference type="PROSITE" id="PS00501">
    <property type="entry name" value="SPASE_I_1"/>
    <property type="match status" value="1"/>
</dbReference>
<keyword evidence="7" id="KW-1133">Transmembrane helix</keyword>
<dbReference type="InterPro" id="IPR036286">
    <property type="entry name" value="LexA/Signal_pep-like_sf"/>
</dbReference>
<organism evidence="10 11">
    <name type="scientific">Spiribacter onubensis</name>
    <dbReference type="NCBI Taxonomy" id="3122420"/>
    <lineage>
        <taxon>Bacteria</taxon>
        <taxon>Pseudomonadati</taxon>
        <taxon>Pseudomonadota</taxon>
        <taxon>Gammaproteobacteria</taxon>
        <taxon>Chromatiales</taxon>
        <taxon>Ectothiorhodospiraceae</taxon>
        <taxon>Spiribacter</taxon>
    </lineage>
</organism>
<dbReference type="EC" id="3.4.21.89" evidence="3 7"/>
<proteinExistence type="inferred from homology"/>
<evidence type="ECO:0000256" key="8">
    <source>
        <dbReference type="RuleBase" id="RU362042"/>
    </source>
</evidence>
<comment type="catalytic activity">
    <reaction evidence="1 7">
        <text>Cleavage of hydrophobic, N-terminal signal or leader sequences from secreted and periplasmic proteins.</text>
        <dbReference type="EC" id="3.4.21.89"/>
    </reaction>
</comment>
<dbReference type="EMBL" id="JBAKFJ010000001">
    <property type="protein sequence ID" value="MEX0385806.1"/>
    <property type="molecule type" value="Genomic_DNA"/>
</dbReference>
<keyword evidence="7" id="KW-0472">Membrane</keyword>
<comment type="similarity">
    <text evidence="2 8">Belongs to the peptidase S26 family.</text>
</comment>
<dbReference type="InterPro" id="IPR019756">
    <property type="entry name" value="Pept_S26A_signal_pept_1_Ser-AS"/>
</dbReference>
<comment type="subcellular location">
    <subcellularLocation>
        <location evidence="8">Membrane</location>
        <topology evidence="8">Multi-pass membrane protein</topology>
    </subcellularLocation>
</comment>
<dbReference type="InterPro" id="IPR019533">
    <property type="entry name" value="Peptidase_S26"/>
</dbReference>
<dbReference type="InterPro" id="IPR000223">
    <property type="entry name" value="Pept_S26A_signal_pept_1"/>
</dbReference>
<dbReference type="RefSeq" id="WP_367966285.1">
    <property type="nucleotide sequence ID" value="NZ_JBAKFI010000004.1"/>
</dbReference>
<comment type="caution">
    <text evidence="10">The sequence shown here is derived from an EMBL/GenBank/DDBJ whole genome shotgun (WGS) entry which is preliminary data.</text>
</comment>
<keyword evidence="6 7" id="KW-0378">Hydrolase</keyword>
<evidence type="ECO:0000313" key="10">
    <source>
        <dbReference type="EMBL" id="MEX0385806.1"/>
    </source>
</evidence>
<protein>
    <recommendedName>
        <fullName evidence="4 7">Signal peptidase I</fullName>
        <ecNumber evidence="3 7">3.4.21.89</ecNumber>
    </recommendedName>
</protein>
<dbReference type="InterPro" id="IPR019757">
    <property type="entry name" value="Pept_S26A_signal_pept_1_Lys-AS"/>
</dbReference>
<dbReference type="CDD" id="cd06530">
    <property type="entry name" value="S26_SPase_I"/>
    <property type="match status" value="1"/>
</dbReference>
<feature type="transmembrane region" description="Helical" evidence="7">
    <location>
        <begin position="6"/>
        <end position="24"/>
    </location>
</feature>
<dbReference type="NCBIfam" id="TIGR02227">
    <property type="entry name" value="sigpep_I_bact"/>
    <property type="match status" value="1"/>
</dbReference>
<dbReference type="PROSITE" id="PS00761">
    <property type="entry name" value="SPASE_I_3"/>
    <property type="match status" value="1"/>
</dbReference>
<evidence type="ECO:0000256" key="1">
    <source>
        <dbReference type="ARBA" id="ARBA00000677"/>
    </source>
</evidence>
<dbReference type="SUPFAM" id="SSF51306">
    <property type="entry name" value="LexA/Signal peptidase"/>
    <property type="match status" value="1"/>
</dbReference>
<sequence length="245" mass="27945">MLDFELLLVLLTAVSGVIWLFDRWRRRRRPADARVSWWVDLGRSLFPVIIIVLVVRSFIVEPFRIPSGSMLPTLEAGDFILVNKFGYGLRLPVSHDLIVPVGEPALGDVVVFRYPVDPSQDYIKRIVGLPGDTITYTGKRLAINGEPVPIERLGEWSGDDAFNLFRERLGDDWHEMIEHRGSSGRGFSFTVPEAHYFVMGDNRDRSSDSRFWGPVPRENLVGKAFFIWLSWNGGPNWSRMGDVIE</sequence>
<dbReference type="PANTHER" id="PTHR43390:SF1">
    <property type="entry name" value="CHLOROPLAST PROCESSING PEPTIDASE"/>
    <property type="match status" value="1"/>
</dbReference>
<evidence type="ECO:0000256" key="6">
    <source>
        <dbReference type="ARBA" id="ARBA00022801"/>
    </source>
</evidence>
<keyword evidence="7" id="KW-0812">Transmembrane</keyword>
<dbReference type="Pfam" id="PF10502">
    <property type="entry name" value="Peptidase_S26"/>
    <property type="match status" value="1"/>
</dbReference>
<accession>A0ABV3S6Q2</accession>
<feature type="domain" description="Peptidase S26" evidence="9">
    <location>
        <begin position="39"/>
        <end position="228"/>
    </location>
</feature>
<keyword evidence="5 7" id="KW-0645">Protease</keyword>
<dbReference type="InterPro" id="IPR019758">
    <property type="entry name" value="Pept_S26A_signal_pept_1_CS"/>
</dbReference>
<evidence type="ECO:0000256" key="4">
    <source>
        <dbReference type="ARBA" id="ARBA00019232"/>
    </source>
</evidence>
<keyword evidence="11" id="KW-1185">Reference proteome</keyword>
<evidence type="ECO:0000256" key="3">
    <source>
        <dbReference type="ARBA" id="ARBA00013208"/>
    </source>
</evidence>